<reference evidence="3" key="1">
    <citation type="journal article" date="2017" name="Genome Biol.">
        <title>Comparative genomics reveals high biological diversity and specific adaptations in the industrially and medically important fungal genus Aspergillus.</title>
        <authorList>
            <person name="de Vries R.P."/>
            <person name="Riley R."/>
            <person name="Wiebenga A."/>
            <person name="Aguilar-Osorio G."/>
            <person name="Amillis S."/>
            <person name="Uchima C.A."/>
            <person name="Anderluh G."/>
            <person name="Asadollahi M."/>
            <person name="Askin M."/>
            <person name="Barry K."/>
            <person name="Battaglia E."/>
            <person name="Bayram O."/>
            <person name="Benocci T."/>
            <person name="Braus-Stromeyer S.A."/>
            <person name="Caldana C."/>
            <person name="Canovas D."/>
            <person name="Cerqueira G.C."/>
            <person name="Chen F."/>
            <person name="Chen W."/>
            <person name="Choi C."/>
            <person name="Clum A."/>
            <person name="Dos Santos R.A."/>
            <person name="Damasio A.R."/>
            <person name="Diallinas G."/>
            <person name="Emri T."/>
            <person name="Fekete E."/>
            <person name="Flipphi M."/>
            <person name="Freyberg S."/>
            <person name="Gallo A."/>
            <person name="Gournas C."/>
            <person name="Habgood R."/>
            <person name="Hainaut M."/>
            <person name="Harispe M.L."/>
            <person name="Henrissat B."/>
            <person name="Hilden K.S."/>
            <person name="Hope R."/>
            <person name="Hossain A."/>
            <person name="Karabika E."/>
            <person name="Karaffa L."/>
            <person name="Karanyi Z."/>
            <person name="Krasevec N."/>
            <person name="Kuo A."/>
            <person name="Kusch H."/>
            <person name="LaButti K."/>
            <person name="Lagendijk E.L."/>
            <person name="Lapidus A."/>
            <person name="Levasseur A."/>
            <person name="Lindquist E."/>
            <person name="Lipzen A."/>
            <person name="Logrieco A.F."/>
            <person name="MacCabe A."/>
            <person name="Maekelae M.R."/>
            <person name="Malavazi I."/>
            <person name="Melin P."/>
            <person name="Meyer V."/>
            <person name="Mielnichuk N."/>
            <person name="Miskei M."/>
            <person name="Molnar A.P."/>
            <person name="Mule G."/>
            <person name="Ngan C.Y."/>
            <person name="Orejas M."/>
            <person name="Orosz E."/>
            <person name="Ouedraogo J.P."/>
            <person name="Overkamp K.M."/>
            <person name="Park H.-S."/>
            <person name="Perrone G."/>
            <person name="Piumi F."/>
            <person name="Punt P.J."/>
            <person name="Ram A.F."/>
            <person name="Ramon A."/>
            <person name="Rauscher S."/>
            <person name="Record E."/>
            <person name="Riano-Pachon D.M."/>
            <person name="Robert V."/>
            <person name="Roehrig J."/>
            <person name="Ruller R."/>
            <person name="Salamov A."/>
            <person name="Salih N.S."/>
            <person name="Samson R.A."/>
            <person name="Sandor E."/>
            <person name="Sanguinetti M."/>
            <person name="Schuetze T."/>
            <person name="Sepcic K."/>
            <person name="Shelest E."/>
            <person name="Sherlock G."/>
            <person name="Sophianopoulou V."/>
            <person name="Squina F.M."/>
            <person name="Sun H."/>
            <person name="Susca A."/>
            <person name="Todd R.B."/>
            <person name="Tsang A."/>
            <person name="Unkles S.E."/>
            <person name="van de Wiele N."/>
            <person name="van Rossen-Uffink D."/>
            <person name="Oliveira J.V."/>
            <person name="Vesth T.C."/>
            <person name="Visser J."/>
            <person name="Yu J.-H."/>
            <person name="Zhou M."/>
            <person name="Andersen M.R."/>
            <person name="Archer D.B."/>
            <person name="Baker S.E."/>
            <person name="Benoit I."/>
            <person name="Brakhage A.A."/>
            <person name="Braus G.H."/>
            <person name="Fischer R."/>
            <person name="Frisvad J.C."/>
            <person name="Goldman G.H."/>
            <person name="Houbraken J."/>
            <person name="Oakley B."/>
            <person name="Pocsi I."/>
            <person name="Scazzocchio C."/>
            <person name="Seiboth B."/>
            <person name="vanKuyk P.A."/>
            <person name="Wortman J."/>
            <person name="Dyer P.S."/>
            <person name="Grigoriev I.V."/>
        </authorList>
    </citation>
    <scope>NUCLEOTIDE SEQUENCE [LARGE SCALE GENOMIC DNA]</scope>
    <source>
        <strain evidence="3">DTO 134E9</strain>
    </source>
</reference>
<evidence type="ECO:0000313" key="2">
    <source>
        <dbReference type="EMBL" id="OJJ34750.1"/>
    </source>
</evidence>
<dbReference type="AlphaFoldDB" id="A0A1L9RII7"/>
<feature type="region of interest" description="Disordered" evidence="1">
    <location>
        <begin position="1"/>
        <end position="104"/>
    </location>
</feature>
<protein>
    <submittedName>
        <fullName evidence="2">Uncharacterized protein</fullName>
    </submittedName>
</protein>
<keyword evidence="3" id="KW-1185">Reference proteome</keyword>
<feature type="compositionally biased region" description="Basic and acidic residues" evidence="1">
    <location>
        <begin position="53"/>
        <end position="69"/>
    </location>
</feature>
<feature type="compositionally biased region" description="Basic and acidic residues" evidence="1">
    <location>
        <begin position="31"/>
        <end position="44"/>
    </location>
</feature>
<proteinExistence type="predicted"/>
<gene>
    <name evidence="2" type="ORF">ASPWEDRAFT_27442</name>
</gene>
<evidence type="ECO:0000313" key="3">
    <source>
        <dbReference type="Proteomes" id="UP000184383"/>
    </source>
</evidence>
<dbReference type="RefSeq" id="XP_040688426.1">
    <property type="nucleotide sequence ID" value="XM_040832998.1"/>
</dbReference>
<evidence type="ECO:0000256" key="1">
    <source>
        <dbReference type="SAM" id="MobiDB-lite"/>
    </source>
</evidence>
<feature type="compositionally biased region" description="Basic and acidic residues" evidence="1">
    <location>
        <begin position="13"/>
        <end position="24"/>
    </location>
</feature>
<organism evidence="2 3">
    <name type="scientific">Aspergillus wentii DTO 134E9</name>
    <dbReference type="NCBI Taxonomy" id="1073089"/>
    <lineage>
        <taxon>Eukaryota</taxon>
        <taxon>Fungi</taxon>
        <taxon>Dikarya</taxon>
        <taxon>Ascomycota</taxon>
        <taxon>Pezizomycotina</taxon>
        <taxon>Eurotiomycetes</taxon>
        <taxon>Eurotiomycetidae</taxon>
        <taxon>Eurotiales</taxon>
        <taxon>Aspergillaceae</taxon>
        <taxon>Aspergillus</taxon>
        <taxon>Aspergillus subgen. Cremei</taxon>
    </lineage>
</organism>
<dbReference type="VEuPathDB" id="FungiDB:ASPWEDRAFT_27442"/>
<dbReference type="GeneID" id="63748846"/>
<accession>A0A1L9RII7</accession>
<sequence>MAADGGTTGSFSKADRRDQGRDPGSRAQARPAEELLVRHLEMQSKRAMRNKQRGSDIKYIKRKISDNKERTRKRKGTEERKGKINPTAVAPQGDEVDRNGPALI</sequence>
<dbReference type="Proteomes" id="UP000184383">
    <property type="component" value="Unassembled WGS sequence"/>
</dbReference>
<name>A0A1L9RII7_ASPWE</name>
<dbReference type="EMBL" id="KV878212">
    <property type="protein sequence ID" value="OJJ34750.1"/>
    <property type="molecule type" value="Genomic_DNA"/>
</dbReference>